<dbReference type="GO" id="GO:0003677">
    <property type="term" value="F:DNA binding"/>
    <property type="evidence" value="ECO:0007669"/>
    <property type="project" value="UniProtKB-UniRule"/>
</dbReference>
<dbReference type="OrthoDB" id="1927254at2759"/>
<keyword evidence="17" id="KW-1185">Reference proteome</keyword>
<dbReference type="GO" id="GO:0003700">
    <property type="term" value="F:DNA-binding transcription factor activity"/>
    <property type="evidence" value="ECO:0007669"/>
    <property type="project" value="UniProtKB-UniRule"/>
</dbReference>
<organism evidence="16 17">
    <name type="scientific">Rhododendron simsii</name>
    <name type="common">Sims's rhododendron</name>
    <dbReference type="NCBI Taxonomy" id="118357"/>
    <lineage>
        <taxon>Eukaryota</taxon>
        <taxon>Viridiplantae</taxon>
        <taxon>Streptophyta</taxon>
        <taxon>Embryophyta</taxon>
        <taxon>Tracheophyta</taxon>
        <taxon>Spermatophyta</taxon>
        <taxon>Magnoliopsida</taxon>
        <taxon>eudicotyledons</taxon>
        <taxon>Gunneridae</taxon>
        <taxon>Pentapetalae</taxon>
        <taxon>asterids</taxon>
        <taxon>Ericales</taxon>
        <taxon>Ericaceae</taxon>
        <taxon>Ericoideae</taxon>
        <taxon>Rhodoreae</taxon>
        <taxon>Rhododendron</taxon>
    </lineage>
</organism>
<dbReference type="GO" id="GO:0008270">
    <property type="term" value="F:zinc ion binding"/>
    <property type="evidence" value="ECO:0007669"/>
    <property type="project" value="UniProtKB-KW"/>
</dbReference>
<dbReference type="PANTHER" id="PTHR31992:SF306">
    <property type="entry name" value="DOF ZINC FINGER PROTEIN DOF5.6"/>
    <property type="match status" value="1"/>
</dbReference>
<evidence type="ECO:0000256" key="13">
    <source>
        <dbReference type="SAM" id="MobiDB-lite"/>
    </source>
</evidence>
<comment type="similarity">
    <text evidence="1">Belongs to the bacterial ribosomal protein bL12 family.</text>
</comment>
<comment type="function">
    <text evidence="12">Transcription factor that binds specifically to a 5'-AA[AG]G-3' consensus core sequence.</text>
</comment>
<dbReference type="SMART" id="SM00343">
    <property type="entry name" value="ZnF_C2HC"/>
    <property type="match status" value="1"/>
</dbReference>
<dbReference type="GO" id="GO:0005840">
    <property type="term" value="C:ribosome"/>
    <property type="evidence" value="ECO:0007669"/>
    <property type="project" value="UniProtKB-KW"/>
</dbReference>
<dbReference type="Gene3D" id="3.30.1390.10">
    <property type="match status" value="1"/>
</dbReference>
<evidence type="ECO:0000256" key="7">
    <source>
        <dbReference type="ARBA" id="ARBA00023125"/>
    </source>
</evidence>
<dbReference type="GO" id="GO:0003735">
    <property type="term" value="F:structural constituent of ribosome"/>
    <property type="evidence" value="ECO:0007669"/>
    <property type="project" value="InterPro"/>
</dbReference>
<comment type="caution">
    <text evidence="16">The sequence shown here is derived from an EMBL/GenBank/DDBJ whole genome shotgun (WGS) entry which is preliminary data.</text>
</comment>
<evidence type="ECO:0000256" key="2">
    <source>
        <dbReference type="ARBA" id="ARBA00022723"/>
    </source>
</evidence>
<feature type="region of interest" description="Disordered" evidence="13">
    <location>
        <begin position="748"/>
        <end position="767"/>
    </location>
</feature>
<dbReference type="GO" id="GO:0005634">
    <property type="term" value="C:nucleus"/>
    <property type="evidence" value="ECO:0007669"/>
    <property type="project" value="UniProtKB-SubCell"/>
</dbReference>
<feature type="domain" description="CCHC-type" evidence="14">
    <location>
        <begin position="372"/>
        <end position="388"/>
    </location>
</feature>
<dbReference type="GO" id="GO:1990904">
    <property type="term" value="C:ribonucleoprotein complex"/>
    <property type="evidence" value="ECO:0007669"/>
    <property type="project" value="UniProtKB-KW"/>
</dbReference>
<dbReference type="GO" id="GO:0006412">
    <property type="term" value="P:translation"/>
    <property type="evidence" value="ECO:0007669"/>
    <property type="project" value="InterPro"/>
</dbReference>
<dbReference type="SUPFAM" id="SSF54736">
    <property type="entry name" value="ClpS-like"/>
    <property type="match status" value="1"/>
</dbReference>
<feature type="region of interest" description="Disordered" evidence="13">
    <location>
        <begin position="75"/>
        <end position="117"/>
    </location>
</feature>
<sequence length="844" mass="94835">MDSSSPSGEMLTCSRPLMERRLRPPHDQALKCPRCESTHTKFCYYNNYSLTQPRYFCKTCRRYWTKGGTLRNIPVGGGCRKNKKVSSKKTNENHQPNGYGGGQLTPGSSMSSSPTDLQLSFPDFQMSHLTNMMGSHGGVGFGNPSFMENKYNAMLESPNPSRAIDFMESSNPRNHDFMGNLDQMGMVGAGGIGDHQQMSHGLAPNYFHALCPPFGGMSVDQGHSGNGPFMLPYHEGNDQDQNINTLDVKPNTKLLSLGWHDQGCSDAGNNEHSFGYLNGLGSWTGLMNGYVSGLRDNLKGELLMHSLSSLEEAYQMALKAEEKLKWGSYREPESLKNVKDKAEKVAAPTFESPEAQGGGNKDPRKGMSSSNRCFRCGEPGHRSYECPKKKAELNLMNEEEQEPTYDEEVFEKVQCEPDFDAKSLLIQQVSVAPKDGAKKIFNDEECCKTAAMVDWSKPPIYDEYPEDEGIALGELTYVLPVHNTQQSSTWVSNKCKSDDSNWIDEYVYEQRTKLFETYGIIHGFECLFIMDSGSQGNYVYQKLVSFLNLPTEYLSKPYHVSWVNQGSRIPVIKRCLVEFSIGSQYWDKIWCNVLPMESYDVLLGRPWQWDRDVNYQGRKNVYELNMNGNSIKLFPTVEKMKREKLLFIAEKVIPSTQEKRKKKAPIMLMDTDGIQVRVLPIAIRKDPTAKPKRYKYPAFYDPYGPRPPPSDKIIQLAERIAVLPTEERAQIGPTLRERLRHPKMQPISVEGLDLGPQGGASTGSTKAEEKKVEKTAFDVKLEKFDASAKIKVIKEVRAFTSLGLKEAKDLVEKVPVLIKQGVTKEEGNDIIEKIKAAGGVAVME</sequence>
<evidence type="ECO:0000256" key="1">
    <source>
        <dbReference type="ARBA" id="ARBA00007197"/>
    </source>
</evidence>
<gene>
    <name evidence="16" type="ORF">RHSIM_Rhsim08G0172700</name>
</gene>
<dbReference type="InterPro" id="IPR003851">
    <property type="entry name" value="Znf_Dof"/>
</dbReference>
<dbReference type="InterPro" id="IPR021109">
    <property type="entry name" value="Peptidase_aspartic_dom_sf"/>
</dbReference>
<keyword evidence="6 12" id="KW-0805">Transcription regulation</keyword>
<dbReference type="InterPro" id="IPR036875">
    <property type="entry name" value="Znf_CCHC_sf"/>
</dbReference>
<dbReference type="PROSITE" id="PS01361">
    <property type="entry name" value="ZF_DOF_1"/>
    <property type="match status" value="1"/>
</dbReference>
<accession>A0A834LE80</accession>
<protein>
    <recommendedName>
        <fullName evidence="12">Dof zinc finger protein</fullName>
    </recommendedName>
</protein>
<evidence type="ECO:0000256" key="10">
    <source>
        <dbReference type="ARBA" id="ARBA00023274"/>
    </source>
</evidence>
<dbReference type="AlphaFoldDB" id="A0A834LE80"/>
<keyword evidence="10" id="KW-0687">Ribonucleoprotein</keyword>
<feature type="domain" description="Dof-type" evidence="15">
    <location>
        <begin position="30"/>
        <end position="84"/>
    </location>
</feature>
<dbReference type="FunFam" id="3.30.1390.10:FF:000001">
    <property type="entry name" value="50S ribosomal protein L7/L12"/>
    <property type="match status" value="1"/>
</dbReference>
<keyword evidence="3 11" id="KW-0863">Zinc-finger</keyword>
<evidence type="ECO:0000256" key="8">
    <source>
        <dbReference type="ARBA" id="ARBA00023163"/>
    </source>
</evidence>
<dbReference type="InterPro" id="IPR000206">
    <property type="entry name" value="Ribosomal_bL12"/>
</dbReference>
<feature type="compositionally biased region" description="Polar residues" evidence="13">
    <location>
        <begin position="105"/>
        <end position="117"/>
    </location>
</feature>
<dbReference type="InterPro" id="IPR014719">
    <property type="entry name" value="Ribosomal_bL12_C/ClpS-like"/>
</dbReference>
<evidence type="ECO:0000313" key="17">
    <source>
        <dbReference type="Proteomes" id="UP000626092"/>
    </source>
</evidence>
<dbReference type="Gene3D" id="4.10.60.10">
    <property type="entry name" value="Zinc finger, CCHC-type"/>
    <property type="match status" value="1"/>
</dbReference>
<dbReference type="InterPro" id="IPR045174">
    <property type="entry name" value="Dof"/>
</dbReference>
<dbReference type="InterPro" id="IPR013823">
    <property type="entry name" value="Ribosomal_bL12_C"/>
</dbReference>
<keyword evidence="5" id="KW-0689">Ribosomal protein</keyword>
<evidence type="ECO:0000256" key="3">
    <source>
        <dbReference type="ARBA" id="ARBA00022771"/>
    </source>
</evidence>
<feature type="region of interest" description="Disordered" evidence="13">
    <location>
        <begin position="337"/>
        <end position="371"/>
    </location>
</feature>
<evidence type="ECO:0000259" key="14">
    <source>
        <dbReference type="PROSITE" id="PS50158"/>
    </source>
</evidence>
<dbReference type="CDD" id="cd00303">
    <property type="entry name" value="retropepsin_like"/>
    <property type="match status" value="1"/>
</dbReference>
<evidence type="ECO:0000313" key="16">
    <source>
        <dbReference type="EMBL" id="KAF7135741.1"/>
    </source>
</evidence>
<dbReference type="PROSITE" id="PS50158">
    <property type="entry name" value="ZF_CCHC"/>
    <property type="match status" value="1"/>
</dbReference>
<keyword evidence="8 12" id="KW-0804">Transcription</keyword>
<reference evidence="16" key="1">
    <citation type="submission" date="2019-11" db="EMBL/GenBank/DDBJ databases">
        <authorList>
            <person name="Liu Y."/>
            <person name="Hou J."/>
            <person name="Li T.-Q."/>
            <person name="Guan C.-H."/>
            <person name="Wu X."/>
            <person name="Wu H.-Z."/>
            <person name="Ling F."/>
            <person name="Zhang R."/>
            <person name="Shi X.-G."/>
            <person name="Ren J.-P."/>
            <person name="Chen E.-F."/>
            <person name="Sun J.-M."/>
        </authorList>
    </citation>
    <scope>NUCLEOTIDE SEQUENCE</scope>
    <source>
        <strain evidence="16">Adult_tree_wgs_1</strain>
        <tissue evidence="16">Leaves</tissue>
    </source>
</reference>
<name>A0A834LE80_RHOSS</name>
<keyword evidence="2 12" id="KW-0479">Metal-binding</keyword>
<dbReference type="Pfam" id="PF02701">
    <property type="entry name" value="Zn_ribbon_Dof"/>
    <property type="match status" value="1"/>
</dbReference>
<keyword evidence="9 11" id="KW-0539">Nucleus</keyword>
<proteinExistence type="inferred from homology"/>
<evidence type="ECO:0000256" key="4">
    <source>
        <dbReference type="ARBA" id="ARBA00022833"/>
    </source>
</evidence>
<evidence type="ECO:0000256" key="6">
    <source>
        <dbReference type="ARBA" id="ARBA00023015"/>
    </source>
</evidence>
<dbReference type="InterPro" id="IPR001878">
    <property type="entry name" value="Znf_CCHC"/>
</dbReference>
<comment type="subcellular location">
    <subcellularLocation>
        <location evidence="11 12">Nucleus</location>
    </subcellularLocation>
</comment>
<evidence type="ECO:0000256" key="12">
    <source>
        <dbReference type="RuleBase" id="RU369094"/>
    </source>
</evidence>
<dbReference type="PANTHER" id="PTHR31992">
    <property type="entry name" value="DOF ZINC FINGER PROTEIN DOF1.4-RELATED"/>
    <property type="match status" value="1"/>
</dbReference>
<evidence type="ECO:0000256" key="11">
    <source>
        <dbReference type="PROSITE-ProRule" id="PRU00071"/>
    </source>
</evidence>
<evidence type="ECO:0000256" key="9">
    <source>
        <dbReference type="ARBA" id="ARBA00023242"/>
    </source>
</evidence>
<dbReference type="Proteomes" id="UP000626092">
    <property type="component" value="Unassembled WGS sequence"/>
</dbReference>
<dbReference type="CDD" id="cd00387">
    <property type="entry name" value="Ribosomal_L7_L12"/>
    <property type="match status" value="1"/>
</dbReference>
<keyword evidence="4 12" id="KW-0862">Zinc</keyword>
<dbReference type="Gene3D" id="2.40.70.10">
    <property type="entry name" value="Acid Proteases"/>
    <property type="match status" value="1"/>
</dbReference>
<dbReference type="SUPFAM" id="SSF57756">
    <property type="entry name" value="Retrovirus zinc finger-like domains"/>
    <property type="match status" value="1"/>
</dbReference>
<dbReference type="Pfam" id="PF00542">
    <property type="entry name" value="Ribosomal_L12"/>
    <property type="match status" value="1"/>
</dbReference>
<dbReference type="PROSITE" id="PS50884">
    <property type="entry name" value="ZF_DOF_2"/>
    <property type="match status" value="1"/>
</dbReference>
<dbReference type="EMBL" id="WJXA01000008">
    <property type="protein sequence ID" value="KAF7135741.1"/>
    <property type="molecule type" value="Genomic_DNA"/>
</dbReference>
<evidence type="ECO:0000256" key="5">
    <source>
        <dbReference type="ARBA" id="ARBA00022980"/>
    </source>
</evidence>
<evidence type="ECO:0000259" key="15">
    <source>
        <dbReference type="PROSITE" id="PS50884"/>
    </source>
</evidence>
<keyword evidence="7 11" id="KW-0238">DNA-binding</keyword>
<dbReference type="Pfam" id="PF00098">
    <property type="entry name" value="zf-CCHC"/>
    <property type="match status" value="1"/>
</dbReference>